<evidence type="ECO:0000313" key="4">
    <source>
        <dbReference type="Proteomes" id="UP000468717"/>
    </source>
</evidence>
<evidence type="ECO:0000313" key="3">
    <source>
        <dbReference type="EMBL" id="KAB8064050.1"/>
    </source>
</evidence>
<accession>A0A6I1I2A6</accession>
<dbReference type="EMBL" id="WFLI01000016">
    <property type="protein sequence ID" value="KAB8064050.1"/>
    <property type="molecule type" value="Genomic_DNA"/>
</dbReference>
<feature type="region of interest" description="Disordered" evidence="1">
    <location>
        <begin position="67"/>
        <end position="95"/>
    </location>
</feature>
<reference evidence="3 4" key="1">
    <citation type="submission" date="2019-10" db="EMBL/GenBank/DDBJ databases">
        <title>Three novel species isolated from a subtropical stream in China.</title>
        <authorList>
            <person name="Lu H."/>
        </authorList>
    </citation>
    <scope>NUCLEOTIDE SEQUENCE [LARGE SCALE GENOMIC DNA]</scope>
    <source>
        <strain evidence="3 4">FT13W</strain>
    </source>
</reference>
<feature type="compositionally biased region" description="Basic and acidic residues" evidence="1">
    <location>
        <begin position="67"/>
        <end position="76"/>
    </location>
</feature>
<evidence type="ECO:0000259" key="2">
    <source>
        <dbReference type="PROSITE" id="PS50879"/>
    </source>
</evidence>
<dbReference type="Pfam" id="PF13456">
    <property type="entry name" value="RVT_3"/>
    <property type="match status" value="1"/>
</dbReference>
<dbReference type="PROSITE" id="PS50879">
    <property type="entry name" value="RNASE_H_1"/>
    <property type="match status" value="1"/>
</dbReference>
<dbReference type="Gene3D" id="3.30.420.10">
    <property type="entry name" value="Ribonuclease H-like superfamily/Ribonuclease H"/>
    <property type="match status" value="1"/>
</dbReference>
<dbReference type="InterPro" id="IPR002156">
    <property type="entry name" value="RNaseH_domain"/>
</dbReference>
<keyword evidence="4" id="KW-1185">Reference proteome</keyword>
<feature type="domain" description="RNase H type-1" evidence="2">
    <location>
        <begin position="90"/>
        <end position="225"/>
    </location>
</feature>
<dbReference type="GO" id="GO:0004523">
    <property type="term" value="F:RNA-DNA hybrid ribonuclease activity"/>
    <property type="evidence" value="ECO:0007669"/>
    <property type="project" value="InterPro"/>
</dbReference>
<name>A0A6I1I2A6_9BURK</name>
<sequence>MESTMQEESATLEAAAFKSERTRARRLAAQEGISNDVALQRTLEQAAGQQGLAALLASRAQARAAEAQRKAQKISDRQQAQAARRQPAGPASAWRGWFDGSAHPNPGKLGIGALLLGPNGERIEVSEAVGYGNSSEAEYAALTAVLQAALGVRPPPMQLLLYGDSQVVINDVLGTTAAGARGLETQRATVVALLEQLHDVTLCWLPRHRNGEADRLSQLAIAGWVEDDPPPLAV</sequence>
<dbReference type="CDD" id="cd09279">
    <property type="entry name" value="RNase_HI_like"/>
    <property type="match status" value="1"/>
</dbReference>
<dbReference type="SUPFAM" id="SSF53098">
    <property type="entry name" value="Ribonuclease H-like"/>
    <property type="match status" value="1"/>
</dbReference>
<dbReference type="PANTHER" id="PTHR48475:SF1">
    <property type="entry name" value="RNASE H TYPE-1 DOMAIN-CONTAINING PROTEIN"/>
    <property type="match status" value="1"/>
</dbReference>
<feature type="region of interest" description="Disordered" evidence="1">
    <location>
        <begin position="1"/>
        <end position="21"/>
    </location>
</feature>
<gene>
    <name evidence="3" type="ORF">GCN75_15220</name>
</gene>
<keyword evidence="3" id="KW-0808">Transferase</keyword>
<dbReference type="InterPro" id="IPR012337">
    <property type="entry name" value="RNaseH-like_sf"/>
</dbReference>
<evidence type="ECO:0000256" key="1">
    <source>
        <dbReference type="SAM" id="MobiDB-lite"/>
    </source>
</evidence>
<dbReference type="AlphaFoldDB" id="A0A6I1I2A6"/>
<proteinExistence type="predicted"/>
<feature type="compositionally biased region" description="Low complexity" evidence="1">
    <location>
        <begin position="77"/>
        <end position="86"/>
    </location>
</feature>
<comment type="caution">
    <text evidence="3">The sequence shown here is derived from an EMBL/GenBank/DDBJ whole genome shotgun (WGS) entry which is preliminary data.</text>
</comment>
<dbReference type="GO" id="GO:0003964">
    <property type="term" value="F:RNA-directed DNA polymerase activity"/>
    <property type="evidence" value="ECO:0007669"/>
    <property type="project" value="UniProtKB-KW"/>
</dbReference>
<organism evidence="3 4">
    <name type="scientific">Janthinobacterium violaceinigrum</name>
    <dbReference type="NCBI Taxonomy" id="2654252"/>
    <lineage>
        <taxon>Bacteria</taxon>
        <taxon>Pseudomonadati</taxon>
        <taxon>Pseudomonadota</taxon>
        <taxon>Betaproteobacteria</taxon>
        <taxon>Burkholderiales</taxon>
        <taxon>Oxalobacteraceae</taxon>
        <taxon>Janthinobacterium</taxon>
    </lineage>
</organism>
<dbReference type="Proteomes" id="UP000468717">
    <property type="component" value="Unassembled WGS sequence"/>
</dbReference>
<keyword evidence="3" id="KW-0548">Nucleotidyltransferase</keyword>
<protein>
    <submittedName>
        <fullName evidence="3">Reverse transcriptase-like protein</fullName>
    </submittedName>
</protein>
<dbReference type="InterPro" id="IPR036397">
    <property type="entry name" value="RNaseH_sf"/>
</dbReference>
<dbReference type="GO" id="GO:0003676">
    <property type="term" value="F:nucleic acid binding"/>
    <property type="evidence" value="ECO:0007669"/>
    <property type="project" value="InterPro"/>
</dbReference>
<keyword evidence="3" id="KW-0695">RNA-directed DNA polymerase</keyword>
<dbReference type="PANTHER" id="PTHR48475">
    <property type="entry name" value="RIBONUCLEASE H"/>
    <property type="match status" value="1"/>
</dbReference>